<dbReference type="EMBL" id="JBAPLV010000003">
    <property type="protein sequence ID" value="MEI4277852.1"/>
    <property type="molecule type" value="Genomic_DNA"/>
</dbReference>
<sequence>MPGTPAATWRALDVRRVQDPAETEDLRIAGADVQRVVVLQRGRKRIESAGGGRWRSAEHGPGTVSLTAPGRETRLRWRATSPDPVVTLQVQLPGTTLRAVAGQLRPGAAVPELDLLRDDDDVTAALVGGLARARADGAPEMYAEAAAQYLAVHLLTRYGGLPGAGAPAREVRRTAAVRAHVREHLADPLTLAELAAVAGLSPWHFLRVFRAETGTTPMRFVAAARLQEAGHLLRTTSRSVTDIAYACGFSSPGHLTTAFTRHVGTTPTRFRAST</sequence>
<dbReference type="PANTHER" id="PTHR46796:SF6">
    <property type="entry name" value="ARAC SUBFAMILY"/>
    <property type="match status" value="1"/>
</dbReference>
<dbReference type="Proteomes" id="UP001373496">
    <property type="component" value="Unassembled WGS sequence"/>
</dbReference>
<evidence type="ECO:0000313" key="5">
    <source>
        <dbReference type="EMBL" id="MEI4277852.1"/>
    </source>
</evidence>
<reference evidence="5 6" key="1">
    <citation type="submission" date="2024-03" db="EMBL/GenBank/DDBJ databases">
        <title>Draft genome sequence of Klenkia terrae.</title>
        <authorList>
            <person name="Duangmal K."/>
            <person name="Chantavorakit T."/>
        </authorList>
    </citation>
    <scope>NUCLEOTIDE SEQUENCE [LARGE SCALE GENOMIC DNA]</scope>
    <source>
        <strain evidence="5 6">JCM 17786</strain>
    </source>
</reference>
<evidence type="ECO:0000259" key="4">
    <source>
        <dbReference type="PROSITE" id="PS01124"/>
    </source>
</evidence>
<keyword evidence="1" id="KW-0805">Transcription regulation</keyword>
<accession>A0ABU8E2H9</accession>
<dbReference type="SUPFAM" id="SSF46689">
    <property type="entry name" value="Homeodomain-like"/>
    <property type="match status" value="2"/>
</dbReference>
<keyword evidence="2" id="KW-0238">DNA-binding</keyword>
<dbReference type="PANTHER" id="PTHR46796">
    <property type="entry name" value="HTH-TYPE TRANSCRIPTIONAL ACTIVATOR RHAS-RELATED"/>
    <property type="match status" value="1"/>
</dbReference>
<dbReference type="Gene3D" id="1.10.10.60">
    <property type="entry name" value="Homeodomain-like"/>
    <property type="match status" value="2"/>
</dbReference>
<dbReference type="Pfam" id="PF12833">
    <property type="entry name" value="HTH_18"/>
    <property type="match status" value="1"/>
</dbReference>
<feature type="domain" description="HTH araC/xylS-type" evidence="4">
    <location>
        <begin position="175"/>
        <end position="273"/>
    </location>
</feature>
<keyword evidence="3" id="KW-0804">Transcription</keyword>
<dbReference type="InterPro" id="IPR009057">
    <property type="entry name" value="Homeodomain-like_sf"/>
</dbReference>
<proteinExistence type="predicted"/>
<evidence type="ECO:0000256" key="1">
    <source>
        <dbReference type="ARBA" id="ARBA00023015"/>
    </source>
</evidence>
<dbReference type="RefSeq" id="WP_225231815.1">
    <property type="nucleotide sequence ID" value="NZ_JBAPLV010000003.1"/>
</dbReference>
<protein>
    <submittedName>
        <fullName evidence="5">AraC family transcriptional regulator</fullName>
    </submittedName>
</protein>
<evidence type="ECO:0000256" key="3">
    <source>
        <dbReference type="ARBA" id="ARBA00023163"/>
    </source>
</evidence>
<gene>
    <name evidence="5" type="ORF">UXQ13_05185</name>
</gene>
<evidence type="ECO:0000256" key="2">
    <source>
        <dbReference type="ARBA" id="ARBA00023125"/>
    </source>
</evidence>
<dbReference type="InterPro" id="IPR050204">
    <property type="entry name" value="AraC_XylS_family_regulators"/>
</dbReference>
<organism evidence="5 6">
    <name type="scientific">Klenkia terrae</name>
    <dbReference type="NCBI Taxonomy" id="1052259"/>
    <lineage>
        <taxon>Bacteria</taxon>
        <taxon>Bacillati</taxon>
        <taxon>Actinomycetota</taxon>
        <taxon>Actinomycetes</taxon>
        <taxon>Geodermatophilales</taxon>
        <taxon>Geodermatophilaceae</taxon>
        <taxon>Klenkia</taxon>
    </lineage>
</organism>
<dbReference type="InterPro" id="IPR018060">
    <property type="entry name" value="HTH_AraC"/>
</dbReference>
<dbReference type="PROSITE" id="PS01124">
    <property type="entry name" value="HTH_ARAC_FAMILY_2"/>
    <property type="match status" value="1"/>
</dbReference>
<evidence type="ECO:0000313" key="6">
    <source>
        <dbReference type="Proteomes" id="UP001373496"/>
    </source>
</evidence>
<keyword evidence="6" id="KW-1185">Reference proteome</keyword>
<dbReference type="SMART" id="SM00342">
    <property type="entry name" value="HTH_ARAC"/>
    <property type="match status" value="1"/>
</dbReference>
<name>A0ABU8E2H9_9ACTN</name>
<comment type="caution">
    <text evidence="5">The sequence shown here is derived from an EMBL/GenBank/DDBJ whole genome shotgun (WGS) entry which is preliminary data.</text>
</comment>